<evidence type="ECO:0008006" key="3">
    <source>
        <dbReference type="Google" id="ProtNLM"/>
    </source>
</evidence>
<organism evidence="1 2">
    <name type="scientific">Flagellimonas pacifica</name>
    <dbReference type="NCBI Taxonomy" id="1247520"/>
    <lineage>
        <taxon>Bacteria</taxon>
        <taxon>Pseudomonadati</taxon>
        <taxon>Bacteroidota</taxon>
        <taxon>Flavobacteriia</taxon>
        <taxon>Flavobacteriales</taxon>
        <taxon>Flavobacteriaceae</taxon>
        <taxon>Flagellimonas</taxon>
    </lineage>
</organism>
<accession>A0A285MGW5</accession>
<gene>
    <name evidence="1" type="ORF">SAMN06265377_0381</name>
</gene>
<dbReference type="RefSeq" id="WP_097044067.1">
    <property type="nucleotide sequence ID" value="NZ_OBEH01000001.1"/>
</dbReference>
<proteinExistence type="predicted"/>
<dbReference type="OrthoDB" id="1434901at2"/>
<keyword evidence="2" id="KW-1185">Reference proteome</keyword>
<protein>
    <recommendedName>
        <fullName evidence="3">Serine protease</fullName>
    </recommendedName>
</protein>
<reference evidence="2" key="1">
    <citation type="submission" date="2017-09" db="EMBL/GenBank/DDBJ databases">
        <authorList>
            <person name="Varghese N."/>
            <person name="Submissions S."/>
        </authorList>
    </citation>
    <scope>NUCLEOTIDE SEQUENCE [LARGE SCALE GENOMIC DNA]</scope>
    <source>
        <strain evidence="2">DSM 25885</strain>
    </source>
</reference>
<sequence length="248" mass="28242">MATEYPENLSFPIVGYNLENGSPKTNNIYGTASYLKNNIFITAGHSILNAKESEFTAIAFRDKMDSTSNYIYHTIEQAEIFEDLDIGIVKLKKGHINAKADKWTSKSAEMLGDVFALGYPFGYNISENEFVVRGLQGYIVTKRRFHEFQKKPSVYELSFHCPKGISGASLKNSDSWHVMGFIIANASTEILVYEEKEIDETENKKTIYEKYETTKYGIAITVDNLLDRKSSILKTTFREYLEKEGLLE</sequence>
<dbReference type="AlphaFoldDB" id="A0A285MGW5"/>
<name>A0A285MGW5_9FLAO</name>
<evidence type="ECO:0000313" key="2">
    <source>
        <dbReference type="Proteomes" id="UP000219048"/>
    </source>
</evidence>
<dbReference type="InterPro" id="IPR009003">
    <property type="entry name" value="Peptidase_S1_PA"/>
</dbReference>
<dbReference type="Proteomes" id="UP000219048">
    <property type="component" value="Unassembled WGS sequence"/>
</dbReference>
<dbReference type="SUPFAM" id="SSF50494">
    <property type="entry name" value="Trypsin-like serine proteases"/>
    <property type="match status" value="1"/>
</dbReference>
<dbReference type="EMBL" id="OBEH01000001">
    <property type="protein sequence ID" value="SNY94721.1"/>
    <property type="molecule type" value="Genomic_DNA"/>
</dbReference>
<evidence type="ECO:0000313" key="1">
    <source>
        <dbReference type="EMBL" id="SNY94721.1"/>
    </source>
</evidence>